<evidence type="ECO:0008006" key="4">
    <source>
        <dbReference type="Google" id="ProtNLM"/>
    </source>
</evidence>
<keyword evidence="1" id="KW-0472">Membrane</keyword>
<keyword evidence="3" id="KW-1185">Reference proteome</keyword>
<dbReference type="Proteomes" id="UP000689967">
    <property type="component" value="Unassembled WGS sequence"/>
</dbReference>
<reference evidence="2 3" key="1">
    <citation type="submission" date="2021-01" db="EMBL/GenBank/DDBJ databases">
        <title>Roseomonas sp. nov, a bacterium isolated from an oil production mixture in Yumen Oilfield.</title>
        <authorList>
            <person name="Wu D."/>
        </authorList>
    </citation>
    <scope>NUCLEOTIDE SEQUENCE [LARGE SCALE GENOMIC DNA]</scope>
    <source>
        <strain evidence="2 3">ROY-5-3</strain>
    </source>
</reference>
<dbReference type="EMBL" id="JAERQM010000003">
    <property type="protein sequence ID" value="MBU8544759.1"/>
    <property type="molecule type" value="Genomic_DNA"/>
</dbReference>
<keyword evidence="1" id="KW-1133">Transmembrane helix</keyword>
<feature type="transmembrane region" description="Helical" evidence="1">
    <location>
        <begin position="240"/>
        <end position="261"/>
    </location>
</feature>
<feature type="transmembrane region" description="Helical" evidence="1">
    <location>
        <begin position="30"/>
        <end position="53"/>
    </location>
</feature>
<gene>
    <name evidence="2" type="ORF">JJQ90_13645</name>
</gene>
<proteinExistence type="predicted"/>
<protein>
    <recommendedName>
        <fullName evidence="4">ABC transmembrane type-1 domain-containing protein</fullName>
    </recommendedName>
</protein>
<name>A0ABS6H7T5_9PROT</name>
<accession>A0ABS6H7T5</accession>
<dbReference type="RefSeq" id="WP_216876220.1">
    <property type="nucleotide sequence ID" value="NZ_JAERQM010000003.1"/>
</dbReference>
<comment type="caution">
    <text evidence="2">The sequence shown here is derived from an EMBL/GenBank/DDBJ whole genome shotgun (WGS) entry which is preliminary data.</text>
</comment>
<evidence type="ECO:0000313" key="3">
    <source>
        <dbReference type="Proteomes" id="UP000689967"/>
    </source>
</evidence>
<keyword evidence="1" id="KW-0812">Transmembrane</keyword>
<sequence>MRPLVAGTGWAARWRRPLSPVLRLLWEQRLWILGLLAVVGIIAALRPGFAAIAKAVAQALRDPGVTVFALLGDHAPAVAMLGLALGIMQLAERVLKRGTRTRVTIALQNVYLGQGAAPDAAMASSHVLYGCEIGAKGLEAAYHDAPRIAAALLSGGLWQAGLGAEWLPLVLLSVPPAIALAWLAGRPIEGRSRMILSAQRDLAAGASGPASGVAAAQGLWLRATLLIEALKWLADRMVEVGLWLSVLTLGGFAWLAGVPLLPAEPDVAQTIATLVNLQLLAIPIGEMGKLSSKWWEARPAIERSFRPR</sequence>
<feature type="transmembrane region" description="Helical" evidence="1">
    <location>
        <begin position="65"/>
        <end position="88"/>
    </location>
</feature>
<evidence type="ECO:0000256" key="1">
    <source>
        <dbReference type="SAM" id="Phobius"/>
    </source>
</evidence>
<feature type="transmembrane region" description="Helical" evidence="1">
    <location>
        <begin position="166"/>
        <end position="185"/>
    </location>
</feature>
<organism evidence="2 3">
    <name type="scientific">Falsiroseomonas oleicola</name>
    <dbReference type="NCBI Taxonomy" id="2801474"/>
    <lineage>
        <taxon>Bacteria</taxon>
        <taxon>Pseudomonadati</taxon>
        <taxon>Pseudomonadota</taxon>
        <taxon>Alphaproteobacteria</taxon>
        <taxon>Acetobacterales</taxon>
        <taxon>Roseomonadaceae</taxon>
        <taxon>Falsiroseomonas</taxon>
    </lineage>
</organism>
<evidence type="ECO:0000313" key="2">
    <source>
        <dbReference type="EMBL" id="MBU8544759.1"/>
    </source>
</evidence>